<proteinExistence type="predicted"/>
<evidence type="ECO:0000256" key="2">
    <source>
        <dbReference type="ARBA" id="ARBA00022723"/>
    </source>
</evidence>
<dbReference type="Pfam" id="PF00172">
    <property type="entry name" value="Zn_clus"/>
    <property type="match status" value="1"/>
</dbReference>
<dbReference type="InterPro" id="IPR007219">
    <property type="entry name" value="XnlR_reg_dom"/>
</dbReference>
<keyword evidence="3" id="KW-0805">Transcription regulation</keyword>
<dbReference type="Gene3D" id="4.10.240.10">
    <property type="entry name" value="Zn(2)-C6 fungal-type DNA-binding domain"/>
    <property type="match status" value="1"/>
</dbReference>
<protein>
    <recommendedName>
        <fullName evidence="7">Zn(2)-C6 fungal-type domain-containing protein</fullName>
    </recommendedName>
</protein>
<dbReference type="CDD" id="cd12148">
    <property type="entry name" value="fungal_TF_MHR"/>
    <property type="match status" value="1"/>
</dbReference>
<dbReference type="InterPro" id="IPR001138">
    <property type="entry name" value="Zn2Cys6_DnaBD"/>
</dbReference>
<reference evidence="8 9" key="1">
    <citation type="journal article" date="2024" name="Commun. Biol.">
        <title>Comparative genomic analysis of thermophilic fungi reveals convergent evolutionary adaptations and gene losses.</title>
        <authorList>
            <person name="Steindorff A.S."/>
            <person name="Aguilar-Pontes M.V."/>
            <person name="Robinson A.J."/>
            <person name="Andreopoulos B."/>
            <person name="LaButti K."/>
            <person name="Kuo A."/>
            <person name="Mondo S."/>
            <person name="Riley R."/>
            <person name="Otillar R."/>
            <person name="Haridas S."/>
            <person name="Lipzen A."/>
            <person name="Grimwood J."/>
            <person name="Schmutz J."/>
            <person name="Clum A."/>
            <person name="Reid I.D."/>
            <person name="Moisan M.C."/>
            <person name="Butler G."/>
            <person name="Nguyen T.T.M."/>
            <person name="Dewar K."/>
            <person name="Conant G."/>
            <person name="Drula E."/>
            <person name="Henrissat B."/>
            <person name="Hansel C."/>
            <person name="Singer S."/>
            <person name="Hutchinson M.I."/>
            <person name="de Vries R.P."/>
            <person name="Natvig D.O."/>
            <person name="Powell A.J."/>
            <person name="Tsang A."/>
            <person name="Grigoriev I.V."/>
        </authorList>
    </citation>
    <scope>NUCLEOTIDE SEQUENCE [LARGE SCALE GENOMIC DNA]</scope>
    <source>
        <strain evidence="8 9">CBS 494.80</strain>
    </source>
</reference>
<sequence length="730" mass="81674">MWFPDVISYLSLWASSHQPPPLCSVRQCLGYTSKMTTQSHNIDLSGVFQDTSWPNYETSNPVVYPYASSPREEESLQAVMGSSSANRSVIGTATRKGTGTGTARVCEKCVIKKRKCNRQRPTCSRCLEDKVACVYTSAKRKPGPAKGFKKAKSCAEQQLDSTPSDGLAATDFATKSNGVGASKESSRQTTAAHDHTCSPSNASSSSSTQLPDHVPRTLSLHSDIMETLSSYPTSFISSSAPQGVDQLSSLCAQLAPEQAHQMLEDFFNHVHPSICLFDKHKIMSQDKHGTLDGYLRVTILSITSHIQGYSVLWTHASLKSCLDQLLAIDCFEVDHISGSVALSRFQQAVLLAFYAFHQYPGRKSWLRVSELAREAYAWGLHQIDNPNQCSVYANNSDMNFEEREDWRRLWWSIYCLDAYCSMTVQSPSVVELDVVRTALISSGEELPPQEALFLPANTDRLWELCQAVLLRPRDSSINMHILTTTLLRQAGKLIRRWAQDPTPETDIDFLILDDHLSAVRLALPPKFSDVSRDIVQNESPEQHHARLICNLHLCSARLLVTSPRTLSGSEEYWRRGWAANLECCEDVVLIAKQWKARLCPSVDPAVCIIIVSVLMFLHLHSIDIMNTESVAFLARVHGQKEILRLLLEQFASIWHLPRFLIESYQKFTTMFSGPITSTDIAAVMSQLGGAQLNRNWLRLLSLNSDHLEPPKEDGLDMSGIPEVDLRDWEL</sequence>
<dbReference type="InterPro" id="IPR036864">
    <property type="entry name" value="Zn2-C6_fun-type_DNA-bd_sf"/>
</dbReference>
<name>A0ABR4C6F9_9HELO</name>
<evidence type="ECO:0000256" key="4">
    <source>
        <dbReference type="ARBA" id="ARBA00023163"/>
    </source>
</evidence>
<dbReference type="CDD" id="cd00067">
    <property type="entry name" value="GAL4"/>
    <property type="match status" value="1"/>
</dbReference>
<evidence type="ECO:0000256" key="3">
    <source>
        <dbReference type="ARBA" id="ARBA00023015"/>
    </source>
</evidence>
<organism evidence="8 9">
    <name type="scientific">Oculimacula yallundae</name>
    <dbReference type="NCBI Taxonomy" id="86028"/>
    <lineage>
        <taxon>Eukaryota</taxon>
        <taxon>Fungi</taxon>
        <taxon>Dikarya</taxon>
        <taxon>Ascomycota</taxon>
        <taxon>Pezizomycotina</taxon>
        <taxon>Leotiomycetes</taxon>
        <taxon>Helotiales</taxon>
        <taxon>Ploettnerulaceae</taxon>
        <taxon>Oculimacula</taxon>
    </lineage>
</organism>
<accession>A0ABR4C6F9</accession>
<dbReference type="PANTHER" id="PTHR47338">
    <property type="entry name" value="ZN(II)2CYS6 TRANSCRIPTION FACTOR (EUROFUNG)-RELATED"/>
    <property type="match status" value="1"/>
</dbReference>
<dbReference type="Proteomes" id="UP001595075">
    <property type="component" value="Unassembled WGS sequence"/>
</dbReference>
<dbReference type="InterPro" id="IPR050815">
    <property type="entry name" value="TF_fung"/>
</dbReference>
<dbReference type="EMBL" id="JAZHXI010000012">
    <property type="protein sequence ID" value="KAL2065504.1"/>
    <property type="molecule type" value="Genomic_DNA"/>
</dbReference>
<keyword evidence="5" id="KW-0539">Nucleus</keyword>
<gene>
    <name evidence="8" type="ORF">VTL71DRAFT_3174</name>
</gene>
<dbReference type="Pfam" id="PF04082">
    <property type="entry name" value="Fungal_trans"/>
    <property type="match status" value="1"/>
</dbReference>
<dbReference type="SMART" id="SM00066">
    <property type="entry name" value="GAL4"/>
    <property type="match status" value="1"/>
</dbReference>
<evidence type="ECO:0000256" key="1">
    <source>
        <dbReference type="ARBA" id="ARBA00004123"/>
    </source>
</evidence>
<comment type="subcellular location">
    <subcellularLocation>
        <location evidence="1">Nucleus</location>
    </subcellularLocation>
</comment>
<evidence type="ECO:0000256" key="6">
    <source>
        <dbReference type="SAM" id="MobiDB-lite"/>
    </source>
</evidence>
<evidence type="ECO:0000259" key="7">
    <source>
        <dbReference type="PROSITE" id="PS50048"/>
    </source>
</evidence>
<feature type="domain" description="Zn(2)-C6 fungal-type" evidence="7">
    <location>
        <begin position="105"/>
        <end position="135"/>
    </location>
</feature>
<keyword evidence="4" id="KW-0804">Transcription</keyword>
<evidence type="ECO:0000256" key="5">
    <source>
        <dbReference type="ARBA" id="ARBA00023242"/>
    </source>
</evidence>
<dbReference type="SUPFAM" id="SSF57701">
    <property type="entry name" value="Zn2/Cys6 DNA-binding domain"/>
    <property type="match status" value="1"/>
</dbReference>
<dbReference type="PANTHER" id="PTHR47338:SF10">
    <property type="entry name" value="TRANSCRIPTION FACTOR DOMAIN-CONTAINING PROTEIN-RELATED"/>
    <property type="match status" value="1"/>
</dbReference>
<keyword evidence="2" id="KW-0479">Metal-binding</keyword>
<feature type="compositionally biased region" description="Low complexity" evidence="6">
    <location>
        <begin position="198"/>
        <end position="207"/>
    </location>
</feature>
<comment type="caution">
    <text evidence="8">The sequence shown here is derived from an EMBL/GenBank/DDBJ whole genome shotgun (WGS) entry which is preliminary data.</text>
</comment>
<evidence type="ECO:0000313" key="9">
    <source>
        <dbReference type="Proteomes" id="UP001595075"/>
    </source>
</evidence>
<feature type="region of interest" description="Disordered" evidence="6">
    <location>
        <begin position="160"/>
        <end position="214"/>
    </location>
</feature>
<evidence type="ECO:0000313" key="8">
    <source>
        <dbReference type="EMBL" id="KAL2065504.1"/>
    </source>
</evidence>
<keyword evidence="9" id="KW-1185">Reference proteome</keyword>
<dbReference type="PROSITE" id="PS50048">
    <property type="entry name" value="ZN2_CY6_FUNGAL_2"/>
    <property type="match status" value="1"/>
</dbReference>